<dbReference type="Proteomes" id="UP001596457">
    <property type="component" value="Unassembled WGS sequence"/>
</dbReference>
<dbReference type="InterPro" id="IPR041657">
    <property type="entry name" value="HTH_17"/>
</dbReference>
<comment type="caution">
    <text evidence="2">The sequence shown here is derived from an EMBL/GenBank/DDBJ whole genome shotgun (WGS) entry which is preliminary data.</text>
</comment>
<gene>
    <name evidence="2" type="ORF">ACFQU0_11425</name>
</gene>
<evidence type="ECO:0000313" key="2">
    <source>
        <dbReference type="EMBL" id="MFC7461032.1"/>
    </source>
</evidence>
<dbReference type="RefSeq" id="WP_382200837.1">
    <property type="nucleotide sequence ID" value="NZ_JBHTBZ010000025.1"/>
</dbReference>
<dbReference type="Pfam" id="PF12728">
    <property type="entry name" value="HTH_17"/>
    <property type="match status" value="1"/>
</dbReference>
<dbReference type="Gene3D" id="1.10.238.160">
    <property type="match status" value="1"/>
</dbReference>
<feature type="domain" description="Helix-turn-helix" evidence="1">
    <location>
        <begin position="31"/>
        <end position="80"/>
    </location>
</feature>
<name>A0ABW2SDG4_9BURK</name>
<reference evidence="3" key="1">
    <citation type="journal article" date="2019" name="Int. J. Syst. Evol. Microbiol.">
        <title>The Global Catalogue of Microorganisms (GCM) 10K type strain sequencing project: providing services to taxonomists for standard genome sequencing and annotation.</title>
        <authorList>
            <consortium name="The Broad Institute Genomics Platform"/>
            <consortium name="The Broad Institute Genome Sequencing Center for Infectious Disease"/>
            <person name="Wu L."/>
            <person name="Ma J."/>
        </authorList>
    </citation>
    <scope>NUCLEOTIDE SEQUENCE [LARGE SCALE GENOMIC DNA]</scope>
    <source>
        <strain evidence="3">CCUG 53903</strain>
    </source>
</reference>
<evidence type="ECO:0000313" key="3">
    <source>
        <dbReference type="Proteomes" id="UP001596457"/>
    </source>
</evidence>
<evidence type="ECO:0000259" key="1">
    <source>
        <dbReference type="Pfam" id="PF12728"/>
    </source>
</evidence>
<keyword evidence="3" id="KW-1185">Reference proteome</keyword>
<sequence length="104" mass="11331">MTATTTKPAIASATGSEVTKPARTACASARLSLKEVAERMNMCARSIQKLVAKGRFPRGVYLGRDVFWLETVVDEWLEAQFASQLAWEPKKRGTSAKAKLVATS</sequence>
<organism evidence="2 3">
    <name type="scientific">Hydrogenophaga defluvii</name>
    <dbReference type="NCBI Taxonomy" id="249410"/>
    <lineage>
        <taxon>Bacteria</taxon>
        <taxon>Pseudomonadati</taxon>
        <taxon>Pseudomonadota</taxon>
        <taxon>Betaproteobacteria</taxon>
        <taxon>Burkholderiales</taxon>
        <taxon>Comamonadaceae</taxon>
        <taxon>Hydrogenophaga</taxon>
    </lineage>
</organism>
<dbReference type="EMBL" id="JBHTBZ010000025">
    <property type="protein sequence ID" value="MFC7461032.1"/>
    <property type="molecule type" value="Genomic_DNA"/>
</dbReference>
<protein>
    <submittedName>
        <fullName evidence="2">Helix-turn-helix transcriptional regulator</fullName>
    </submittedName>
</protein>
<proteinExistence type="predicted"/>
<accession>A0ABW2SDG4</accession>